<dbReference type="PROSITE" id="PS50110">
    <property type="entry name" value="RESPONSE_REGULATORY"/>
    <property type="match status" value="1"/>
</dbReference>
<comment type="caution">
    <text evidence="4">The sequence shown here is derived from an EMBL/GenBank/DDBJ whole genome shotgun (WGS) entry which is preliminary data.</text>
</comment>
<proteinExistence type="predicted"/>
<dbReference type="STRING" id="1798665.A2942_04685"/>
<dbReference type="PANTHER" id="PTHR48111:SF50">
    <property type="entry name" value="KDP OPERON TRANSCRIPTIONAL REGULATORY PROTEIN KDPE"/>
    <property type="match status" value="1"/>
</dbReference>
<evidence type="ECO:0000259" key="3">
    <source>
        <dbReference type="PROSITE" id="PS50110"/>
    </source>
</evidence>
<dbReference type="Gene3D" id="3.40.50.2300">
    <property type="match status" value="1"/>
</dbReference>
<evidence type="ECO:0000256" key="1">
    <source>
        <dbReference type="ARBA" id="ARBA00023125"/>
    </source>
</evidence>
<dbReference type="GO" id="GO:0006355">
    <property type="term" value="P:regulation of DNA-templated transcription"/>
    <property type="evidence" value="ECO:0007669"/>
    <property type="project" value="TreeGrafter"/>
</dbReference>
<gene>
    <name evidence="4" type="ORF">A2942_04685</name>
</gene>
<organism evidence="4 5">
    <name type="scientific">Candidatus Lloydbacteria bacterium RIFCSPLOWO2_01_FULL_50_20</name>
    <dbReference type="NCBI Taxonomy" id="1798665"/>
    <lineage>
        <taxon>Bacteria</taxon>
        <taxon>Candidatus Lloydiibacteriota</taxon>
    </lineage>
</organism>
<feature type="modified residue" description="4-aspartylphosphate" evidence="2">
    <location>
        <position position="52"/>
    </location>
</feature>
<dbReference type="GO" id="GO:0000156">
    <property type="term" value="F:phosphorelay response regulator activity"/>
    <property type="evidence" value="ECO:0007669"/>
    <property type="project" value="TreeGrafter"/>
</dbReference>
<evidence type="ECO:0000313" key="4">
    <source>
        <dbReference type="EMBL" id="OGZ13630.1"/>
    </source>
</evidence>
<keyword evidence="2" id="KW-0597">Phosphoprotein</keyword>
<sequence>MKKVLIIEDDVPLSNALRDNLEHESFVTFQAEDGEKGLDVALAEHPDLILLDLILPKKDGMDLLHQLRLDPWGKSAKVIILSNVSDTKKVAEALLQDTFEYLVKSDVDIGAVVAMVKKNLGLAR</sequence>
<dbReference type="GO" id="GO:0032993">
    <property type="term" value="C:protein-DNA complex"/>
    <property type="evidence" value="ECO:0007669"/>
    <property type="project" value="TreeGrafter"/>
</dbReference>
<protein>
    <recommendedName>
        <fullName evidence="3">Response regulatory domain-containing protein</fullName>
    </recommendedName>
</protein>
<evidence type="ECO:0000313" key="5">
    <source>
        <dbReference type="Proteomes" id="UP000178534"/>
    </source>
</evidence>
<dbReference type="InterPro" id="IPR039420">
    <property type="entry name" value="WalR-like"/>
</dbReference>
<dbReference type="Pfam" id="PF00072">
    <property type="entry name" value="Response_reg"/>
    <property type="match status" value="1"/>
</dbReference>
<dbReference type="InterPro" id="IPR001789">
    <property type="entry name" value="Sig_transdc_resp-reg_receiver"/>
</dbReference>
<dbReference type="EMBL" id="MHLP01000006">
    <property type="protein sequence ID" value="OGZ13630.1"/>
    <property type="molecule type" value="Genomic_DNA"/>
</dbReference>
<dbReference type="SMART" id="SM00448">
    <property type="entry name" value="REC"/>
    <property type="match status" value="1"/>
</dbReference>
<dbReference type="GO" id="GO:0005829">
    <property type="term" value="C:cytosol"/>
    <property type="evidence" value="ECO:0007669"/>
    <property type="project" value="TreeGrafter"/>
</dbReference>
<dbReference type="CDD" id="cd00156">
    <property type="entry name" value="REC"/>
    <property type="match status" value="1"/>
</dbReference>
<evidence type="ECO:0000256" key="2">
    <source>
        <dbReference type="PROSITE-ProRule" id="PRU00169"/>
    </source>
</evidence>
<reference evidence="4 5" key="1">
    <citation type="journal article" date="2016" name="Nat. Commun.">
        <title>Thousands of microbial genomes shed light on interconnected biogeochemical processes in an aquifer system.</title>
        <authorList>
            <person name="Anantharaman K."/>
            <person name="Brown C.T."/>
            <person name="Hug L.A."/>
            <person name="Sharon I."/>
            <person name="Castelle C.J."/>
            <person name="Probst A.J."/>
            <person name="Thomas B.C."/>
            <person name="Singh A."/>
            <person name="Wilkins M.J."/>
            <person name="Karaoz U."/>
            <person name="Brodie E.L."/>
            <person name="Williams K.H."/>
            <person name="Hubbard S.S."/>
            <person name="Banfield J.F."/>
        </authorList>
    </citation>
    <scope>NUCLEOTIDE SEQUENCE [LARGE SCALE GENOMIC DNA]</scope>
</reference>
<dbReference type="GO" id="GO:0000976">
    <property type="term" value="F:transcription cis-regulatory region binding"/>
    <property type="evidence" value="ECO:0007669"/>
    <property type="project" value="TreeGrafter"/>
</dbReference>
<feature type="domain" description="Response regulatory" evidence="3">
    <location>
        <begin position="3"/>
        <end position="119"/>
    </location>
</feature>
<keyword evidence="1" id="KW-0238">DNA-binding</keyword>
<dbReference type="Proteomes" id="UP000178534">
    <property type="component" value="Unassembled WGS sequence"/>
</dbReference>
<name>A0A1G2DL36_9BACT</name>
<dbReference type="InterPro" id="IPR011006">
    <property type="entry name" value="CheY-like_superfamily"/>
</dbReference>
<dbReference type="AlphaFoldDB" id="A0A1G2DL36"/>
<accession>A0A1G2DL36</accession>
<dbReference type="SUPFAM" id="SSF52172">
    <property type="entry name" value="CheY-like"/>
    <property type="match status" value="1"/>
</dbReference>
<dbReference type="PANTHER" id="PTHR48111">
    <property type="entry name" value="REGULATOR OF RPOS"/>
    <property type="match status" value="1"/>
</dbReference>